<gene>
    <name evidence="2" type="ORF">VZT92_017600</name>
</gene>
<evidence type="ECO:0008006" key="4">
    <source>
        <dbReference type="Google" id="ProtNLM"/>
    </source>
</evidence>
<feature type="chain" id="PRO_5044717707" description="Secreted protein" evidence="1">
    <location>
        <begin position="33"/>
        <end position="78"/>
    </location>
</feature>
<comment type="caution">
    <text evidence="2">The sequence shown here is derived from an EMBL/GenBank/DDBJ whole genome shotgun (WGS) entry which is preliminary data.</text>
</comment>
<keyword evidence="3" id="KW-1185">Reference proteome</keyword>
<accession>A0AAW1EM42</accession>
<evidence type="ECO:0000313" key="2">
    <source>
        <dbReference type="EMBL" id="KAK9523694.1"/>
    </source>
</evidence>
<reference evidence="2 3" key="1">
    <citation type="journal article" date="2024" name="Genome Biol. Evol.">
        <title>Chromosome-level genome assembly of the viviparous eelpout Zoarces viviparus.</title>
        <authorList>
            <person name="Fuhrmann N."/>
            <person name="Brasseur M.V."/>
            <person name="Bakowski C.E."/>
            <person name="Podsiadlowski L."/>
            <person name="Prost S."/>
            <person name="Krehenwinkel H."/>
            <person name="Mayer C."/>
        </authorList>
    </citation>
    <scope>NUCLEOTIDE SEQUENCE [LARGE SCALE GENOMIC DNA]</scope>
    <source>
        <strain evidence="2">NO-MEL_2022_Ind0_liver</strain>
    </source>
</reference>
<proteinExistence type="predicted"/>
<sequence>MIVPITGERKRNRVGCRISCWIILILAQSALESPQPRCDWAQEVAADAGITEVSLPAWCSTMPHLSSTQAHQSTAECR</sequence>
<dbReference type="EMBL" id="JBCEZU010000156">
    <property type="protein sequence ID" value="KAK9523694.1"/>
    <property type="molecule type" value="Genomic_DNA"/>
</dbReference>
<dbReference type="EMBL" id="JBCEZU010000156">
    <property type="protein sequence ID" value="KAK9523695.1"/>
    <property type="molecule type" value="Genomic_DNA"/>
</dbReference>
<keyword evidence="1" id="KW-0732">Signal</keyword>
<evidence type="ECO:0000313" key="3">
    <source>
        <dbReference type="Proteomes" id="UP001488805"/>
    </source>
</evidence>
<organism evidence="2 3">
    <name type="scientific">Zoarces viviparus</name>
    <name type="common">Viviparous eelpout</name>
    <name type="synonym">Blennius viviparus</name>
    <dbReference type="NCBI Taxonomy" id="48416"/>
    <lineage>
        <taxon>Eukaryota</taxon>
        <taxon>Metazoa</taxon>
        <taxon>Chordata</taxon>
        <taxon>Craniata</taxon>
        <taxon>Vertebrata</taxon>
        <taxon>Euteleostomi</taxon>
        <taxon>Actinopterygii</taxon>
        <taxon>Neopterygii</taxon>
        <taxon>Teleostei</taxon>
        <taxon>Neoteleostei</taxon>
        <taxon>Acanthomorphata</taxon>
        <taxon>Eupercaria</taxon>
        <taxon>Perciformes</taxon>
        <taxon>Cottioidei</taxon>
        <taxon>Zoarcales</taxon>
        <taxon>Zoarcidae</taxon>
        <taxon>Zoarcinae</taxon>
        <taxon>Zoarces</taxon>
    </lineage>
</organism>
<dbReference type="Proteomes" id="UP001488805">
    <property type="component" value="Unassembled WGS sequence"/>
</dbReference>
<evidence type="ECO:0000256" key="1">
    <source>
        <dbReference type="SAM" id="SignalP"/>
    </source>
</evidence>
<protein>
    <recommendedName>
        <fullName evidence="4">Secreted protein</fullName>
    </recommendedName>
</protein>
<dbReference type="AlphaFoldDB" id="A0AAW1EM42"/>
<name>A0AAW1EM42_ZOAVI</name>
<feature type="signal peptide" evidence="1">
    <location>
        <begin position="1"/>
        <end position="32"/>
    </location>
</feature>